<proteinExistence type="predicted"/>
<protein>
    <submittedName>
        <fullName evidence="1">Uncharacterized protein</fullName>
    </submittedName>
</protein>
<evidence type="ECO:0000313" key="1">
    <source>
        <dbReference type="EMBL" id="CEL06907.1"/>
    </source>
</evidence>
<dbReference type="OMA" id="IRNKRVP"/>
<accession>A0A0U5G5L9</accession>
<evidence type="ECO:0000313" key="2">
    <source>
        <dbReference type="Proteomes" id="UP000054771"/>
    </source>
</evidence>
<name>A0A0U5G5L9_ASPCI</name>
<organism evidence="1 2">
    <name type="scientific">Aspergillus calidoustus</name>
    <dbReference type="NCBI Taxonomy" id="454130"/>
    <lineage>
        <taxon>Eukaryota</taxon>
        <taxon>Fungi</taxon>
        <taxon>Dikarya</taxon>
        <taxon>Ascomycota</taxon>
        <taxon>Pezizomycotina</taxon>
        <taxon>Eurotiomycetes</taxon>
        <taxon>Eurotiomycetidae</taxon>
        <taxon>Eurotiales</taxon>
        <taxon>Aspergillaceae</taxon>
        <taxon>Aspergillus</taxon>
        <taxon>Aspergillus subgen. Nidulantes</taxon>
    </lineage>
</organism>
<dbReference type="OrthoDB" id="5364171at2759"/>
<reference evidence="2" key="1">
    <citation type="journal article" date="2016" name="Genome Announc.">
        <title>Draft genome sequences of fungus Aspergillus calidoustus.</title>
        <authorList>
            <person name="Horn F."/>
            <person name="Linde J."/>
            <person name="Mattern D.J."/>
            <person name="Walther G."/>
            <person name="Guthke R."/>
            <person name="Scherlach K."/>
            <person name="Martin K."/>
            <person name="Brakhage A.A."/>
            <person name="Petzke L."/>
            <person name="Valiante V."/>
        </authorList>
    </citation>
    <scope>NUCLEOTIDE SEQUENCE [LARGE SCALE GENOMIC DNA]</scope>
    <source>
        <strain evidence="2">SF006504</strain>
    </source>
</reference>
<dbReference type="EMBL" id="CDMC01000008">
    <property type="protein sequence ID" value="CEL06907.1"/>
    <property type="molecule type" value="Genomic_DNA"/>
</dbReference>
<sequence length="257" mass="29809">MPFYTYALWHNDDEGKQKYCLIISDNRASADELYRGIQEQMVFNKGSVEFKRLRRLSPQMWTWGATGTDDLRELLDYINKGENQYLQERLKRLRGRVFIRELGDYDDGSGAWPIIPPYERADHVNKQTFFIRNKLNPSQFWTEDSSGYIGLSADRRSRFRIELPDGDKMFNGEQPLLVAKDRVRLTLIRNETSSEADEVRLYFEDNTGFITTQRKANAEFEFGNLNGGFAIYNSTKGSISGWPALQSNGQGEVWELV</sequence>
<dbReference type="AlphaFoldDB" id="A0A0U5G5L9"/>
<dbReference type="Proteomes" id="UP000054771">
    <property type="component" value="Unassembled WGS sequence"/>
</dbReference>
<keyword evidence="2" id="KW-1185">Reference proteome</keyword>
<gene>
    <name evidence="1" type="ORF">ASPCAL10075</name>
</gene>